<feature type="region of interest" description="Disordered" evidence="1">
    <location>
        <begin position="84"/>
        <end position="105"/>
    </location>
</feature>
<accession>A0ABU0J7X4</accession>
<dbReference type="RefSeq" id="WP_307274318.1">
    <property type="nucleotide sequence ID" value="NZ_JAUSVX010000006.1"/>
</dbReference>
<gene>
    <name evidence="2" type="ORF">QO011_003396</name>
</gene>
<proteinExistence type="predicted"/>
<evidence type="ECO:0000256" key="1">
    <source>
        <dbReference type="SAM" id="MobiDB-lite"/>
    </source>
</evidence>
<organism evidence="2 3">
    <name type="scientific">Labrys wisconsinensis</name>
    <dbReference type="NCBI Taxonomy" id="425677"/>
    <lineage>
        <taxon>Bacteria</taxon>
        <taxon>Pseudomonadati</taxon>
        <taxon>Pseudomonadota</taxon>
        <taxon>Alphaproteobacteria</taxon>
        <taxon>Hyphomicrobiales</taxon>
        <taxon>Xanthobacteraceae</taxon>
        <taxon>Labrys</taxon>
    </lineage>
</organism>
<evidence type="ECO:0000313" key="2">
    <source>
        <dbReference type="EMBL" id="MDQ0470377.1"/>
    </source>
</evidence>
<keyword evidence="3" id="KW-1185">Reference proteome</keyword>
<dbReference type="EMBL" id="JAUSVX010000006">
    <property type="protein sequence ID" value="MDQ0470377.1"/>
    <property type="molecule type" value="Genomic_DNA"/>
</dbReference>
<comment type="caution">
    <text evidence="2">The sequence shown here is derived from an EMBL/GenBank/DDBJ whole genome shotgun (WGS) entry which is preliminary data.</text>
</comment>
<dbReference type="Gene3D" id="6.20.450.20">
    <property type="match status" value="1"/>
</dbReference>
<dbReference type="Proteomes" id="UP001242480">
    <property type="component" value="Unassembled WGS sequence"/>
</dbReference>
<protein>
    <submittedName>
        <fullName evidence="2">Uncharacterized protein</fullName>
    </submittedName>
</protein>
<reference evidence="2 3" key="1">
    <citation type="submission" date="2023-07" db="EMBL/GenBank/DDBJ databases">
        <title>Genomic Encyclopedia of Type Strains, Phase IV (KMG-IV): sequencing the most valuable type-strain genomes for metagenomic binning, comparative biology and taxonomic classification.</title>
        <authorList>
            <person name="Goeker M."/>
        </authorList>
    </citation>
    <scope>NUCLEOTIDE SEQUENCE [LARGE SCALE GENOMIC DNA]</scope>
    <source>
        <strain evidence="2 3">DSM 19619</strain>
    </source>
</reference>
<sequence length="158" mass="18032">MPNAPTQIDTVDSKAVRNLVEAKAIGGATILGRPGGWAVLVRYGTVERAVAAQKSRRIRLWRNVSTAISYVRDELGLSRFEIDTRSHEANPQERRRPDQSERLRRQHEAAAYDAWFREQVQAGLDAADRRDVLSQEDMELWFEEKRSELDRRAGKTAS</sequence>
<name>A0ABU0J7X4_9HYPH</name>
<evidence type="ECO:0000313" key="3">
    <source>
        <dbReference type="Proteomes" id="UP001242480"/>
    </source>
</evidence>